<name>A0AA38C9K5_TAXCH</name>
<dbReference type="InterPro" id="IPR044526">
    <property type="entry name" value="NAKR1-3"/>
</dbReference>
<gene>
    <name evidence="1" type="ORF">KI387_039528</name>
</gene>
<accession>A0AA38C9K5</accession>
<reference evidence="1 2" key="1">
    <citation type="journal article" date="2021" name="Nat. Plants">
        <title>The Taxus genome provides insights into paclitaxel biosynthesis.</title>
        <authorList>
            <person name="Xiong X."/>
            <person name="Gou J."/>
            <person name="Liao Q."/>
            <person name="Li Y."/>
            <person name="Zhou Q."/>
            <person name="Bi G."/>
            <person name="Li C."/>
            <person name="Du R."/>
            <person name="Wang X."/>
            <person name="Sun T."/>
            <person name="Guo L."/>
            <person name="Liang H."/>
            <person name="Lu P."/>
            <person name="Wu Y."/>
            <person name="Zhang Z."/>
            <person name="Ro D.K."/>
            <person name="Shang Y."/>
            <person name="Huang S."/>
            <person name="Yan J."/>
        </authorList>
    </citation>
    <scope>NUCLEOTIDE SEQUENCE [LARGE SCALE GENOMIC DNA]</scope>
    <source>
        <strain evidence="1">Ta-2019</strain>
    </source>
</reference>
<evidence type="ECO:0000313" key="1">
    <source>
        <dbReference type="EMBL" id="KAH9295940.1"/>
    </source>
</evidence>
<dbReference type="Proteomes" id="UP000824469">
    <property type="component" value="Unassembled WGS sequence"/>
</dbReference>
<comment type="caution">
    <text evidence="1">The sequence shown here is derived from an EMBL/GenBank/DDBJ whole genome shotgun (WGS) entry which is preliminary data.</text>
</comment>
<dbReference type="OMA" id="HEKWCSN"/>
<organism evidence="1 2">
    <name type="scientific">Taxus chinensis</name>
    <name type="common">Chinese yew</name>
    <name type="synonym">Taxus wallichiana var. chinensis</name>
    <dbReference type="NCBI Taxonomy" id="29808"/>
    <lineage>
        <taxon>Eukaryota</taxon>
        <taxon>Viridiplantae</taxon>
        <taxon>Streptophyta</taxon>
        <taxon>Embryophyta</taxon>
        <taxon>Tracheophyta</taxon>
        <taxon>Spermatophyta</taxon>
        <taxon>Pinopsida</taxon>
        <taxon>Pinidae</taxon>
        <taxon>Conifers II</taxon>
        <taxon>Cupressales</taxon>
        <taxon>Taxaceae</taxon>
        <taxon>Taxus</taxon>
    </lineage>
</organism>
<proteinExistence type="predicted"/>
<protein>
    <recommendedName>
        <fullName evidence="3">HMA domain-containing protein</fullName>
    </recommendedName>
</protein>
<feature type="non-terminal residue" evidence="1">
    <location>
        <position position="145"/>
    </location>
</feature>
<sequence length="145" mass="16136">MKGTKFMCASPASTAVCMGMEHRSVVSPGSRVLDKTKLLDRQRSRVAETHQARTHEYHYNRNGEHGRDGRHQRACLGHTTSATKNMSTVGKAEQNLSAIIPRSHLSHHQGNHPKSSVSNEMVVMRVSLHCKSCAGKVRKHISKME</sequence>
<evidence type="ECO:0000313" key="2">
    <source>
        <dbReference type="Proteomes" id="UP000824469"/>
    </source>
</evidence>
<dbReference type="PANTHER" id="PTHR46119:SF8">
    <property type="entry name" value="OS08G0405700 PROTEIN"/>
    <property type="match status" value="1"/>
</dbReference>
<evidence type="ECO:0008006" key="3">
    <source>
        <dbReference type="Google" id="ProtNLM"/>
    </source>
</evidence>
<dbReference type="PANTHER" id="PTHR46119">
    <property type="entry name" value="OS08G0405700 PROTEIN"/>
    <property type="match status" value="1"/>
</dbReference>
<keyword evidence="2" id="KW-1185">Reference proteome</keyword>
<dbReference type="AlphaFoldDB" id="A0AA38C9K5"/>
<dbReference type="EMBL" id="JAHRHJ020000011">
    <property type="protein sequence ID" value="KAH9295940.1"/>
    <property type="molecule type" value="Genomic_DNA"/>
</dbReference>